<name>A0A7W9WNZ7_CASDE</name>
<evidence type="ECO:0000256" key="6">
    <source>
        <dbReference type="ARBA" id="ARBA00022989"/>
    </source>
</evidence>
<dbReference type="AlphaFoldDB" id="A0A7W9WNZ7"/>
<sequence length="204" mass="22675">MKLLLTISRWIDALNTVVGRAVTWLVLVVAVVSAGNAVARKLFSLGSNAWLELQWYLFGAIFLLAAGYTFLRNEHVRVDVLSQKLPERAQVGIEIFGVLFFLLPAACLVFWLSIPFFWESWITHELSSNTEGLIRWPAKLLIPVGFALLILAGLSHLVKCIGFLRGQCPNPMQVSSGKSDEEALVEDILAAQRQAGLEQQEQGR</sequence>
<reference evidence="11 12" key="1">
    <citation type="submission" date="2020-08" db="EMBL/GenBank/DDBJ databases">
        <title>Genomic Encyclopedia of Type Strains, Phase IV (KMG-IV): sequencing the most valuable type-strain genomes for metagenomic binning, comparative biology and taxonomic classification.</title>
        <authorList>
            <person name="Goeker M."/>
        </authorList>
    </citation>
    <scope>NUCLEOTIDE SEQUENCE [LARGE SCALE GENOMIC DNA]</scope>
    <source>
        <strain evidence="11 12">DSM 12141</strain>
    </source>
</reference>
<dbReference type="EMBL" id="JACHIB010000013">
    <property type="protein sequence ID" value="MBB6084306.1"/>
    <property type="molecule type" value="Genomic_DNA"/>
</dbReference>
<feature type="transmembrane region" description="Helical" evidence="9">
    <location>
        <begin position="55"/>
        <end position="71"/>
    </location>
</feature>
<comment type="subcellular location">
    <subcellularLocation>
        <location evidence="1 9">Cell inner membrane</location>
        <topology evidence="1 9">Multi-pass membrane protein</topology>
    </subcellularLocation>
</comment>
<organism evidence="11 12">
    <name type="scientific">Castellaniella defragrans</name>
    <name type="common">Alcaligenes defragrans</name>
    <dbReference type="NCBI Taxonomy" id="75697"/>
    <lineage>
        <taxon>Bacteria</taxon>
        <taxon>Pseudomonadati</taxon>
        <taxon>Pseudomonadota</taxon>
        <taxon>Betaproteobacteria</taxon>
        <taxon>Burkholderiales</taxon>
        <taxon>Alcaligenaceae</taxon>
        <taxon>Castellaniella</taxon>
    </lineage>
</organism>
<keyword evidence="5 9" id="KW-0812">Transmembrane</keyword>
<evidence type="ECO:0000256" key="1">
    <source>
        <dbReference type="ARBA" id="ARBA00004429"/>
    </source>
</evidence>
<evidence type="ECO:0000256" key="7">
    <source>
        <dbReference type="ARBA" id="ARBA00023136"/>
    </source>
</evidence>
<evidence type="ECO:0000256" key="3">
    <source>
        <dbReference type="ARBA" id="ARBA00022475"/>
    </source>
</evidence>
<evidence type="ECO:0000259" key="10">
    <source>
        <dbReference type="Pfam" id="PF04290"/>
    </source>
</evidence>
<dbReference type="Proteomes" id="UP000541136">
    <property type="component" value="Unassembled WGS sequence"/>
</dbReference>
<comment type="subunit">
    <text evidence="9">The complex comprises the extracytoplasmic solute receptor protein and the two transmembrane proteins.</text>
</comment>
<keyword evidence="3" id="KW-1003">Cell membrane</keyword>
<keyword evidence="2 9" id="KW-0813">Transport</keyword>
<evidence type="ECO:0000256" key="9">
    <source>
        <dbReference type="RuleBase" id="RU369079"/>
    </source>
</evidence>
<keyword evidence="4 9" id="KW-0997">Cell inner membrane</keyword>
<dbReference type="InterPro" id="IPR007387">
    <property type="entry name" value="TRAP_DctQ"/>
</dbReference>
<evidence type="ECO:0000256" key="2">
    <source>
        <dbReference type="ARBA" id="ARBA00022448"/>
    </source>
</evidence>
<protein>
    <recommendedName>
        <fullName evidence="9">TRAP transporter small permease protein</fullName>
    </recommendedName>
</protein>
<evidence type="ECO:0000256" key="8">
    <source>
        <dbReference type="ARBA" id="ARBA00038436"/>
    </source>
</evidence>
<comment type="caution">
    <text evidence="11">The sequence shown here is derived from an EMBL/GenBank/DDBJ whole genome shotgun (WGS) entry which is preliminary data.</text>
</comment>
<accession>A0A7W9WNZ7</accession>
<dbReference type="Pfam" id="PF04290">
    <property type="entry name" value="DctQ"/>
    <property type="match status" value="1"/>
</dbReference>
<dbReference type="RefSeq" id="WP_151025308.1">
    <property type="nucleotide sequence ID" value="NZ_JACHIB010000013.1"/>
</dbReference>
<dbReference type="GO" id="GO:0005886">
    <property type="term" value="C:plasma membrane"/>
    <property type="evidence" value="ECO:0007669"/>
    <property type="project" value="UniProtKB-SubCell"/>
</dbReference>
<feature type="domain" description="Tripartite ATP-independent periplasmic transporters DctQ component" evidence="10">
    <location>
        <begin position="31"/>
        <end position="160"/>
    </location>
</feature>
<keyword evidence="7 9" id="KW-0472">Membrane</keyword>
<proteinExistence type="inferred from homology"/>
<feature type="transmembrane region" description="Helical" evidence="9">
    <location>
        <begin position="21"/>
        <end position="43"/>
    </location>
</feature>
<dbReference type="PANTHER" id="PTHR35011:SF4">
    <property type="entry name" value="SLL1102 PROTEIN"/>
    <property type="match status" value="1"/>
</dbReference>
<evidence type="ECO:0000256" key="4">
    <source>
        <dbReference type="ARBA" id="ARBA00022519"/>
    </source>
</evidence>
<comment type="similarity">
    <text evidence="8 9">Belongs to the TRAP transporter small permease family.</text>
</comment>
<evidence type="ECO:0000256" key="5">
    <source>
        <dbReference type="ARBA" id="ARBA00022692"/>
    </source>
</evidence>
<dbReference type="GO" id="GO:0022857">
    <property type="term" value="F:transmembrane transporter activity"/>
    <property type="evidence" value="ECO:0007669"/>
    <property type="project" value="UniProtKB-UniRule"/>
</dbReference>
<feature type="transmembrane region" description="Helical" evidence="9">
    <location>
        <begin position="91"/>
        <end position="118"/>
    </location>
</feature>
<keyword evidence="6 9" id="KW-1133">Transmembrane helix</keyword>
<gene>
    <name evidence="11" type="ORF">HNR28_002351</name>
</gene>
<comment type="function">
    <text evidence="9">Part of the tripartite ATP-independent periplasmic (TRAP) transport system.</text>
</comment>
<evidence type="ECO:0000313" key="11">
    <source>
        <dbReference type="EMBL" id="MBB6084306.1"/>
    </source>
</evidence>
<dbReference type="PANTHER" id="PTHR35011">
    <property type="entry name" value="2,3-DIKETO-L-GULONATE TRAP TRANSPORTER SMALL PERMEASE PROTEIN YIAM"/>
    <property type="match status" value="1"/>
</dbReference>
<feature type="transmembrane region" description="Helical" evidence="9">
    <location>
        <begin position="138"/>
        <end position="158"/>
    </location>
</feature>
<dbReference type="InterPro" id="IPR055348">
    <property type="entry name" value="DctQ"/>
</dbReference>
<evidence type="ECO:0000313" key="12">
    <source>
        <dbReference type="Proteomes" id="UP000541136"/>
    </source>
</evidence>